<proteinExistence type="predicted"/>
<dbReference type="EMBL" id="JBCLYO010000001">
    <property type="protein sequence ID" value="KAL0096848.1"/>
    <property type="molecule type" value="Genomic_DNA"/>
</dbReference>
<gene>
    <name evidence="1" type="ORF">J3Q64DRAFT_1633016</name>
</gene>
<organism evidence="1 2">
    <name type="scientific">Phycomyces blakesleeanus</name>
    <dbReference type="NCBI Taxonomy" id="4837"/>
    <lineage>
        <taxon>Eukaryota</taxon>
        <taxon>Fungi</taxon>
        <taxon>Fungi incertae sedis</taxon>
        <taxon>Mucoromycota</taxon>
        <taxon>Mucoromycotina</taxon>
        <taxon>Mucoromycetes</taxon>
        <taxon>Mucorales</taxon>
        <taxon>Phycomycetaceae</taxon>
        <taxon>Phycomyces</taxon>
    </lineage>
</organism>
<keyword evidence="2" id="KW-1185">Reference proteome</keyword>
<sequence length="49" mass="5507">DKNPSIKKVVIETFAVSNEVFIYDSSTLLSDVKLLEKVGCRPKPVQRSK</sequence>
<comment type="caution">
    <text evidence="1">The sequence shown here is derived from an EMBL/GenBank/DDBJ whole genome shotgun (WGS) entry which is preliminary data.</text>
</comment>
<evidence type="ECO:0000313" key="1">
    <source>
        <dbReference type="EMBL" id="KAL0096848.1"/>
    </source>
</evidence>
<name>A0ABR3BE67_PHYBL</name>
<evidence type="ECO:0000313" key="2">
    <source>
        <dbReference type="Proteomes" id="UP001448207"/>
    </source>
</evidence>
<dbReference type="Proteomes" id="UP001448207">
    <property type="component" value="Unassembled WGS sequence"/>
</dbReference>
<reference evidence="1 2" key="1">
    <citation type="submission" date="2024-04" db="EMBL/GenBank/DDBJ databases">
        <title>Symmetric and asymmetric DNA N6-adenine methylation regulates different biological responses in Mucorales.</title>
        <authorList>
            <consortium name="Lawrence Berkeley National Laboratory"/>
            <person name="Lax C."/>
            <person name="Mondo S.J."/>
            <person name="Osorio-Concepcion M."/>
            <person name="Muszewska A."/>
            <person name="Corrochano-Luque M."/>
            <person name="Gutierrez G."/>
            <person name="Riley R."/>
            <person name="Lipzen A."/>
            <person name="Guo J."/>
            <person name="Hundley H."/>
            <person name="Amirebrahimi M."/>
            <person name="Ng V."/>
            <person name="Lorenzo-Gutierrez D."/>
            <person name="Binder U."/>
            <person name="Yang J."/>
            <person name="Song Y."/>
            <person name="Canovas D."/>
            <person name="Navarro E."/>
            <person name="Freitag M."/>
            <person name="Gabaldon T."/>
            <person name="Grigoriev I.V."/>
            <person name="Corrochano L.M."/>
            <person name="Nicolas F.E."/>
            <person name="Garre V."/>
        </authorList>
    </citation>
    <scope>NUCLEOTIDE SEQUENCE [LARGE SCALE GENOMIC DNA]</scope>
    <source>
        <strain evidence="1 2">L51</strain>
    </source>
</reference>
<accession>A0ABR3BE67</accession>
<protein>
    <submittedName>
        <fullName evidence="1">Uncharacterized protein</fullName>
    </submittedName>
</protein>
<feature type="non-terminal residue" evidence="1">
    <location>
        <position position="1"/>
    </location>
</feature>